<accession>A0A642V6Q9</accession>
<evidence type="ECO:0000313" key="2">
    <source>
        <dbReference type="EMBL" id="KAA8915409.1"/>
    </source>
</evidence>
<organism evidence="2 3">
    <name type="scientific">Trichomonascus ciferrii</name>
    <dbReference type="NCBI Taxonomy" id="44093"/>
    <lineage>
        <taxon>Eukaryota</taxon>
        <taxon>Fungi</taxon>
        <taxon>Dikarya</taxon>
        <taxon>Ascomycota</taxon>
        <taxon>Saccharomycotina</taxon>
        <taxon>Dipodascomycetes</taxon>
        <taxon>Dipodascales</taxon>
        <taxon>Trichomonascaceae</taxon>
        <taxon>Trichomonascus</taxon>
        <taxon>Trichomonascus ciferrii complex</taxon>
    </lineage>
</organism>
<comment type="caution">
    <text evidence="2">The sequence shown here is derived from an EMBL/GenBank/DDBJ whole genome shotgun (WGS) entry which is preliminary data.</text>
</comment>
<feature type="chain" id="PRO_5024824928" description="Cell wall protein" evidence="1">
    <location>
        <begin position="19"/>
        <end position="154"/>
    </location>
</feature>
<keyword evidence="3" id="KW-1185">Reference proteome</keyword>
<protein>
    <recommendedName>
        <fullName evidence="4">Cell wall protein</fullName>
    </recommendedName>
</protein>
<dbReference type="AlphaFoldDB" id="A0A642V6Q9"/>
<feature type="signal peptide" evidence="1">
    <location>
        <begin position="1"/>
        <end position="18"/>
    </location>
</feature>
<name>A0A642V6Q9_9ASCO</name>
<gene>
    <name evidence="2" type="ORF">TRICI_002442</name>
</gene>
<evidence type="ECO:0000256" key="1">
    <source>
        <dbReference type="SAM" id="SignalP"/>
    </source>
</evidence>
<dbReference type="EMBL" id="SWFS01000165">
    <property type="protein sequence ID" value="KAA8915409.1"/>
    <property type="molecule type" value="Genomic_DNA"/>
</dbReference>
<sequence length="154" mass="16601">MKLSGIIATALAASVAAAVKFDIQVVGEGPYNDKYIVPQTYGDEGNQVLAMSSDSPNDGIEFDEASTTLKTTLDGQTKYGFLLPWSSTMPKEISFQDMPITDQQSTLINDGGYLNVDGVSGNWYVCDDDNGGLLQWADSDNDGCYKASLKLVEH</sequence>
<dbReference type="VEuPathDB" id="FungiDB:TRICI_002442"/>
<reference evidence="2" key="1">
    <citation type="journal article" date="2019" name="G3 (Bethesda)">
        <title>Genome Assemblies of Two Rare Opportunistic Yeast Pathogens: Diutina rugosa (syn. Candida rugosa) and Trichomonascus ciferrii (syn. Candida ciferrii).</title>
        <authorList>
            <person name="Mixao V."/>
            <person name="Saus E."/>
            <person name="Hansen A.P."/>
            <person name="Lass-Florl C."/>
            <person name="Gabaldon T."/>
        </authorList>
    </citation>
    <scope>NUCLEOTIDE SEQUENCE</scope>
    <source>
        <strain evidence="2">CBS 4856</strain>
    </source>
</reference>
<dbReference type="Proteomes" id="UP000761534">
    <property type="component" value="Unassembled WGS sequence"/>
</dbReference>
<proteinExistence type="predicted"/>
<evidence type="ECO:0000313" key="3">
    <source>
        <dbReference type="Proteomes" id="UP000761534"/>
    </source>
</evidence>
<evidence type="ECO:0008006" key="4">
    <source>
        <dbReference type="Google" id="ProtNLM"/>
    </source>
</evidence>
<keyword evidence="1" id="KW-0732">Signal</keyword>